<dbReference type="SUPFAM" id="SSF47413">
    <property type="entry name" value="lambda repressor-like DNA-binding domains"/>
    <property type="match status" value="1"/>
</dbReference>
<dbReference type="EMBL" id="DWWT01000070">
    <property type="protein sequence ID" value="HJC07063.1"/>
    <property type="molecule type" value="Genomic_DNA"/>
</dbReference>
<dbReference type="CDD" id="cd01392">
    <property type="entry name" value="HTH_LacI"/>
    <property type="match status" value="1"/>
</dbReference>
<name>A0A9D2N2U8_9FIRM</name>
<evidence type="ECO:0000256" key="2">
    <source>
        <dbReference type="ARBA" id="ARBA00023125"/>
    </source>
</evidence>
<dbReference type="PROSITE" id="PS50932">
    <property type="entry name" value="HTH_LACI_2"/>
    <property type="match status" value="1"/>
</dbReference>
<keyword evidence="1" id="KW-0805">Transcription regulation</keyword>
<dbReference type="SUPFAM" id="SSF53822">
    <property type="entry name" value="Periplasmic binding protein-like I"/>
    <property type="match status" value="1"/>
</dbReference>
<accession>A0A9D2N2U8</accession>
<dbReference type="PANTHER" id="PTHR30146:SF109">
    <property type="entry name" value="HTH-TYPE TRANSCRIPTIONAL REGULATOR GALS"/>
    <property type="match status" value="1"/>
</dbReference>
<proteinExistence type="predicted"/>
<gene>
    <name evidence="5" type="ORF">H9704_13125</name>
</gene>
<evidence type="ECO:0000256" key="1">
    <source>
        <dbReference type="ARBA" id="ARBA00023015"/>
    </source>
</evidence>
<dbReference type="GO" id="GO:0003700">
    <property type="term" value="F:DNA-binding transcription factor activity"/>
    <property type="evidence" value="ECO:0007669"/>
    <property type="project" value="TreeGrafter"/>
</dbReference>
<dbReference type="Gene3D" id="3.40.50.2300">
    <property type="match status" value="2"/>
</dbReference>
<comment type="caution">
    <text evidence="5">The sequence shown here is derived from an EMBL/GenBank/DDBJ whole genome shotgun (WGS) entry which is preliminary data.</text>
</comment>
<evidence type="ECO:0000256" key="3">
    <source>
        <dbReference type="ARBA" id="ARBA00023163"/>
    </source>
</evidence>
<dbReference type="PANTHER" id="PTHR30146">
    <property type="entry name" value="LACI-RELATED TRANSCRIPTIONAL REPRESSOR"/>
    <property type="match status" value="1"/>
</dbReference>
<keyword evidence="2" id="KW-0238">DNA-binding</keyword>
<reference evidence="5" key="1">
    <citation type="journal article" date="2021" name="PeerJ">
        <title>Extensive microbial diversity within the chicken gut microbiome revealed by metagenomics and culture.</title>
        <authorList>
            <person name="Gilroy R."/>
            <person name="Ravi A."/>
            <person name="Getino M."/>
            <person name="Pursley I."/>
            <person name="Horton D.L."/>
            <person name="Alikhan N.F."/>
            <person name="Baker D."/>
            <person name="Gharbi K."/>
            <person name="Hall N."/>
            <person name="Watson M."/>
            <person name="Adriaenssens E.M."/>
            <person name="Foster-Nyarko E."/>
            <person name="Jarju S."/>
            <person name="Secka A."/>
            <person name="Antonio M."/>
            <person name="Oren A."/>
            <person name="Chaudhuri R.R."/>
            <person name="La Ragione R."/>
            <person name="Hildebrand F."/>
            <person name="Pallen M.J."/>
        </authorList>
    </citation>
    <scope>NUCLEOTIDE SEQUENCE</scope>
    <source>
        <strain evidence="5">CHK180-15479</strain>
    </source>
</reference>
<dbReference type="SMART" id="SM00354">
    <property type="entry name" value="HTH_LACI"/>
    <property type="match status" value="1"/>
</dbReference>
<dbReference type="CDD" id="cd06267">
    <property type="entry name" value="PBP1_LacI_sugar_binding-like"/>
    <property type="match status" value="1"/>
</dbReference>
<dbReference type="GO" id="GO:0000976">
    <property type="term" value="F:transcription cis-regulatory region binding"/>
    <property type="evidence" value="ECO:0007669"/>
    <property type="project" value="TreeGrafter"/>
</dbReference>
<evidence type="ECO:0000313" key="6">
    <source>
        <dbReference type="Proteomes" id="UP000823910"/>
    </source>
</evidence>
<feature type="domain" description="HTH lacI-type" evidence="4">
    <location>
        <begin position="4"/>
        <end position="50"/>
    </location>
</feature>
<dbReference type="InterPro" id="IPR010982">
    <property type="entry name" value="Lambda_DNA-bd_dom_sf"/>
</dbReference>
<evidence type="ECO:0000259" key="4">
    <source>
        <dbReference type="PROSITE" id="PS50932"/>
    </source>
</evidence>
<protein>
    <submittedName>
        <fullName evidence="5">LacI family transcriptional regulator</fullName>
    </submittedName>
</protein>
<reference evidence="5" key="2">
    <citation type="submission" date="2021-04" db="EMBL/GenBank/DDBJ databases">
        <authorList>
            <person name="Gilroy R."/>
        </authorList>
    </citation>
    <scope>NUCLEOTIDE SEQUENCE</scope>
    <source>
        <strain evidence="5">CHK180-15479</strain>
    </source>
</reference>
<sequence length="362" mass="39468">MKKPTIRDIAKQADVSPSCVSMILNGKSLSRFSQETVSRVYAASRELGYRNRRKEKEGQREIILIICPSLTNPYYATLIQGMEQEAKGQGYTTIIYTTYWDKEEEQAALELCADPRIAGVVFSMIPQQPALAEKAAASVPMVAVGDRNTSLGVDTIDVCNYRAGCMVASHLIGLGHRHVAYISTGLNSEHSSRVNRCTGLAEEYGRSCPEGSVTVYSRDVSPERELNVVEIEHSVGYALAQECLKKSPEITAMVAINDMVAYGVRDALLDARKKIPEDISLCGFDNIYPSGFHGVELTTVEHSIVERGRSSIRLLAEKLRGQPGLAKDGSAVTRVEYQSCLVVRGSTGPASTGKTHSGTDRS</sequence>
<dbReference type="InterPro" id="IPR000843">
    <property type="entry name" value="HTH_LacI"/>
</dbReference>
<dbReference type="InterPro" id="IPR028082">
    <property type="entry name" value="Peripla_BP_I"/>
</dbReference>
<dbReference type="Proteomes" id="UP000823910">
    <property type="component" value="Unassembled WGS sequence"/>
</dbReference>
<organism evidence="5 6">
    <name type="scientific">Candidatus Enterocloster excrementipullorum</name>
    <dbReference type="NCBI Taxonomy" id="2838559"/>
    <lineage>
        <taxon>Bacteria</taxon>
        <taxon>Bacillati</taxon>
        <taxon>Bacillota</taxon>
        <taxon>Clostridia</taxon>
        <taxon>Lachnospirales</taxon>
        <taxon>Lachnospiraceae</taxon>
        <taxon>Enterocloster</taxon>
    </lineage>
</organism>
<dbReference type="InterPro" id="IPR001761">
    <property type="entry name" value="Peripla_BP/Lac1_sug-bd_dom"/>
</dbReference>
<dbReference type="Pfam" id="PF00532">
    <property type="entry name" value="Peripla_BP_1"/>
    <property type="match status" value="1"/>
</dbReference>
<evidence type="ECO:0000313" key="5">
    <source>
        <dbReference type="EMBL" id="HJC07063.1"/>
    </source>
</evidence>
<keyword evidence="3" id="KW-0804">Transcription</keyword>
<dbReference type="Gene3D" id="1.10.260.40">
    <property type="entry name" value="lambda repressor-like DNA-binding domains"/>
    <property type="match status" value="1"/>
</dbReference>
<dbReference type="Pfam" id="PF00356">
    <property type="entry name" value="LacI"/>
    <property type="match status" value="1"/>
</dbReference>
<dbReference type="AlphaFoldDB" id="A0A9D2N2U8"/>